<dbReference type="SUPFAM" id="SSF53850">
    <property type="entry name" value="Periplasmic binding protein-like II"/>
    <property type="match status" value="1"/>
</dbReference>
<reference evidence="5" key="1">
    <citation type="journal article" date="2019" name="Int. J. Syst. Evol. Microbiol.">
        <title>The Global Catalogue of Microorganisms (GCM) 10K type strain sequencing project: providing services to taxonomists for standard genome sequencing and annotation.</title>
        <authorList>
            <consortium name="The Broad Institute Genomics Platform"/>
            <consortium name="The Broad Institute Genome Sequencing Center for Infectious Disease"/>
            <person name="Wu L."/>
            <person name="Ma J."/>
        </authorList>
    </citation>
    <scope>NUCLEOTIDE SEQUENCE [LARGE SCALE GENOMIC DNA]</scope>
    <source>
        <strain evidence="5">JCM 17593</strain>
    </source>
</reference>
<dbReference type="PANTHER" id="PTHR30006">
    <property type="entry name" value="THIAMINE-BINDING PERIPLASMIC PROTEIN-RELATED"/>
    <property type="match status" value="1"/>
</dbReference>
<dbReference type="Gene3D" id="3.40.190.10">
    <property type="entry name" value="Periplasmic binding protein-like II"/>
    <property type="match status" value="2"/>
</dbReference>
<dbReference type="PANTHER" id="PTHR30006:SF2">
    <property type="entry name" value="ABC TRANSPORTER SUBSTRATE-BINDING PROTEIN"/>
    <property type="match status" value="1"/>
</dbReference>
<evidence type="ECO:0000256" key="1">
    <source>
        <dbReference type="ARBA" id="ARBA00022729"/>
    </source>
</evidence>
<organism evidence="4 5">
    <name type="scientific">Gryllotalpicola kribbensis</name>
    <dbReference type="NCBI Taxonomy" id="993084"/>
    <lineage>
        <taxon>Bacteria</taxon>
        <taxon>Bacillati</taxon>
        <taxon>Actinomycetota</taxon>
        <taxon>Actinomycetes</taxon>
        <taxon>Micrococcales</taxon>
        <taxon>Microbacteriaceae</taxon>
        <taxon>Gryllotalpicola</taxon>
    </lineage>
</organism>
<dbReference type="Proteomes" id="UP001500213">
    <property type="component" value="Unassembled WGS sequence"/>
</dbReference>
<dbReference type="PROSITE" id="PS51257">
    <property type="entry name" value="PROKAR_LIPOPROTEIN"/>
    <property type="match status" value="1"/>
</dbReference>
<keyword evidence="5" id="KW-1185">Reference proteome</keyword>
<proteinExistence type="predicted"/>
<accession>A0ABP8ALK0</accession>
<evidence type="ECO:0000313" key="5">
    <source>
        <dbReference type="Proteomes" id="UP001500213"/>
    </source>
</evidence>
<feature type="chain" id="PRO_5046611391" evidence="3">
    <location>
        <begin position="32"/>
        <end position="390"/>
    </location>
</feature>
<feature type="compositionally biased region" description="Polar residues" evidence="2">
    <location>
        <begin position="101"/>
        <end position="112"/>
    </location>
</feature>
<comment type="caution">
    <text evidence="4">The sequence shown here is derived from an EMBL/GenBank/DDBJ whole genome shotgun (WGS) entry which is preliminary data.</text>
</comment>
<feature type="signal peptide" evidence="3">
    <location>
        <begin position="1"/>
        <end position="31"/>
    </location>
</feature>
<feature type="region of interest" description="Disordered" evidence="2">
    <location>
        <begin position="101"/>
        <end position="125"/>
    </location>
</feature>
<keyword evidence="1 3" id="KW-0732">Signal</keyword>
<evidence type="ECO:0000313" key="4">
    <source>
        <dbReference type="EMBL" id="GAA4185934.1"/>
    </source>
</evidence>
<evidence type="ECO:0000256" key="3">
    <source>
        <dbReference type="SAM" id="SignalP"/>
    </source>
</evidence>
<sequence length="390" mass="40587">MNSKLRRAASGLALVAAAAVVLTGCASNSGASSAAADAKDCKTLSTAQAAKATSAADFGGFDCLVAAAEKEGHLNVITLPPSWANYGKIIAGFQKKYPQIKINSENPDGSSQDEVDAAKANKGQSTAPDVFDMGTTVLNANPDVVTPYKVQNWDKIPADFKDPDGNWYYDYTGLISVGYDSSKITKAPTSLDDLLGADYKNKVAIKDSPVKANESLMDVVLASVQNGGSADDLSTGVDFFKKLKAAGNFVPTTASQATVNNGQTPVVLQWSFNNVAWGDASQGGNPNFKSVVLPGAAVGSYYNQAVASGAADPAAARLWEEYIYTPEVQNLYLAAGAYPAMLDAMKKDGSVDKDVLQKVGDAPSDVTLLTADQATKAGTQIASLWPAAMG</sequence>
<dbReference type="Pfam" id="PF13343">
    <property type="entry name" value="SBP_bac_6"/>
    <property type="match status" value="1"/>
</dbReference>
<gene>
    <name evidence="4" type="ORF">GCM10022288_08780</name>
</gene>
<dbReference type="EMBL" id="BAABBX010000005">
    <property type="protein sequence ID" value="GAA4185934.1"/>
    <property type="molecule type" value="Genomic_DNA"/>
</dbReference>
<dbReference type="RefSeq" id="WP_344774199.1">
    <property type="nucleotide sequence ID" value="NZ_BAABBX010000005.1"/>
</dbReference>
<name>A0ABP8ALK0_9MICO</name>
<evidence type="ECO:0000256" key="2">
    <source>
        <dbReference type="SAM" id="MobiDB-lite"/>
    </source>
</evidence>
<protein>
    <submittedName>
        <fullName evidence="4">Extracellular solute-binding protein</fullName>
    </submittedName>
</protein>